<comment type="caution">
    <text evidence="1">The sequence shown here is derived from an EMBL/GenBank/DDBJ whole genome shotgun (WGS) entry which is preliminary data.</text>
</comment>
<evidence type="ECO:0000313" key="1">
    <source>
        <dbReference type="EMBL" id="RXH74642.1"/>
    </source>
</evidence>
<reference evidence="1 2" key="1">
    <citation type="submission" date="2018-10" db="EMBL/GenBank/DDBJ databases">
        <title>A high-quality apple genome assembly.</title>
        <authorList>
            <person name="Hu J."/>
        </authorList>
    </citation>
    <scope>NUCLEOTIDE SEQUENCE [LARGE SCALE GENOMIC DNA]</scope>
    <source>
        <strain evidence="2">cv. HFTH1</strain>
        <tissue evidence="1">Young leaf</tissue>
    </source>
</reference>
<sequence length="115" mass="13211">MKARPFSMLMQSRELSMSLPVVYVNYELLEDYETLKQMGLNVSVTPLPKLRRRLVILGIHTHRDAWTFGAVGPNSGTAALLEIRGCPVYHSIYDDFIWMQKFGDSMFHRHVTGQP</sequence>
<dbReference type="GO" id="GO:0004180">
    <property type="term" value="F:carboxypeptidase activity"/>
    <property type="evidence" value="ECO:0007669"/>
    <property type="project" value="TreeGrafter"/>
</dbReference>
<protein>
    <submittedName>
        <fullName evidence="1">Uncharacterized protein</fullName>
    </submittedName>
</protein>
<organism evidence="1 2">
    <name type="scientific">Malus domestica</name>
    <name type="common">Apple</name>
    <name type="synonym">Pyrus malus</name>
    <dbReference type="NCBI Taxonomy" id="3750"/>
    <lineage>
        <taxon>Eukaryota</taxon>
        <taxon>Viridiplantae</taxon>
        <taxon>Streptophyta</taxon>
        <taxon>Embryophyta</taxon>
        <taxon>Tracheophyta</taxon>
        <taxon>Spermatophyta</taxon>
        <taxon>Magnoliopsida</taxon>
        <taxon>eudicotyledons</taxon>
        <taxon>Gunneridae</taxon>
        <taxon>Pentapetalae</taxon>
        <taxon>rosids</taxon>
        <taxon>fabids</taxon>
        <taxon>Rosales</taxon>
        <taxon>Rosaceae</taxon>
        <taxon>Amygdaloideae</taxon>
        <taxon>Maleae</taxon>
        <taxon>Malus</taxon>
    </lineage>
</organism>
<dbReference type="STRING" id="3750.A0A498HXE9"/>
<proteinExistence type="predicted"/>
<dbReference type="PANTHER" id="PTHR10404">
    <property type="entry name" value="N-ACETYLATED-ALPHA-LINKED ACIDIC DIPEPTIDASE"/>
    <property type="match status" value="1"/>
</dbReference>
<dbReference type="InterPro" id="IPR039373">
    <property type="entry name" value="Peptidase_M28B"/>
</dbReference>
<dbReference type="EMBL" id="RDQH01000341">
    <property type="protein sequence ID" value="RXH74642.1"/>
    <property type="molecule type" value="Genomic_DNA"/>
</dbReference>
<gene>
    <name evidence="1" type="ORF">DVH24_029363</name>
</gene>
<dbReference type="Proteomes" id="UP000290289">
    <property type="component" value="Chromosome 15"/>
</dbReference>
<dbReference type="Gene3D" id="3.40.630.10">
    <property type="entry name" value="Zn peptidases"/>
    <property type="match status" value="2"/>
</dbReference>
<dbReference type="AlphaFoldDB" id="A0A498HXE9"/>
<keyword evidence="2" id="KW-1185">Reference proteome</keyword>
<accession>A0A498HXE9</accession>
<dbReference type="PANTHER" id="PTHR10404:SF46">
    <property type="entry name" value="VACUOLAR PROTEIN SORTING-ASSOCIATED PROTEIN 70"/>
    <property type="match status" value="1"/>
</dbReference>
<name>A0A498HXE9_MALDO</name>
<evidence type="ECO:0000313" key="2">
    <source>
        <dbReference type="Proteomes" id="UP000290289"/>
    </source>
</evidence>